<dbReference type="EMBL" id="QXQA01000026">
    <property type="protein sequence ID" value="RIX46539.1"/>
    <property type="molecule type" value="Genomic_DNA"/>
</dbReference>
<dbReference type="OrthoDB" id="361945at2"/>
<reference evidence="1 2" key="1">
    <citation type="submission" date="2018-09" db="EMBL/GenBank/DDBJ databases">
        <title>Paenibacillus aracenensis nov. sp. isolated from a cave in southern Spain.</title>
        <authorList>
            <person name="Jurado V."/>
            <person name="Gutierrez-Patricio S."/>
            <person name="Gonzalez-Pimentel J.L."/>
            <person name="Miller A.Z."/>
            <person name="Laiz L."/>
            <person name="Saiz-Jimenez C."/>
        </authorList>
    </citation>
    <scope>NUCLEOTIDE SEQUENCE [LARGE SCALE GENOMIC DNA]</scope>
    <source>
        <strain evidence="1 2">DSM 22867</strain>
    </source>
</reference>
<name>A0A3A1UM76_9BACL</name>
<keyword evidence="2" id="KW-1185">Reference proteome</keyword>
<organism evidence="1 2">
    <name type="scientific">Paenibacillus nanensis</name>
    <dbReference type="NCBI Taxonomy" id="393251"/>
    <lineage>
        <taxon>Bacteria</taxon>
        <taxon>Bacillati</taxon>
        <taxon>Bacillota</taxon>
        <taxon>Bacilli</taxon>
        <taxon>Bacillales</taxon>
        <taxon>Paenibacillaceae</taxon>
        <taxon>Paenibacillus</taxon>
    </lineage>
</organism>
<dbReference type="Proteomes" id="UP000266482">
    <property type="component" value="Unassembled WGS sequence"/>
</dbReference>
<comment type="caution">
    <text evidence="1">The sequence shown here is derived from an EMBL/GenBank/DDBJ whole genome shotgun (WGS) entry which is preliminary data.</text>
</comment>
<evidence type="ECO:0000313" key="1">
    <source>
        <dbReference type="EMBL" id="RIX46539.1"/>
    </source>
</evidence>
<evidence type="ECO:0000313" key="2">
    <source>
        <dbReference type="Proteomes" id="UP000266482"/>
    </source>
</evidence>
<protein>
    <submittedName>
        <fullName evidence="1">Uncharacterized protein</fullName>
    </submittedName>
</protein>
<proteinExistence type="predicted"/>
<gene>
    <name evidence="1" type="ORF">D3P08_25960</name>
</gene>
<accession>A0A3A1UM76</accession>
<sequence length="218" mass="24769">MKIWPKTFMEPDVLKQRLLALSAMDILLCSEDWLRRYTFDPKWDEETAVACIRNGAGDDVYIVFAPEGVVIKGFDHESEMSPHARDDYEVWPGIYDQAPAPLIARIDADSMSREDVTFCLWREAGDASWKTGTVDNPEGLDDGSDFLLGMIYHSAVDYVEWAQDYYEMDVATDVVEHLFAGHMLTKDMVEKVVSGDHAENAFKELQSLELIRQSESTS</sequence>
<dbReference type="AlphaFoldDB" id="A0A3A1UM76"/>
<dbReference type="RefSeq" id="WP_119603038.1">
    <property type="nucleotide sequence ID" value="NZ_QXQA01000026.1"/>
</dbReference>